<name>A0A6G1FRB4_9PEZI</name>
<reference evidence="5" key="3">
    <citation type="submission" date="2025-04" db="UniProtKB">
        <authorList>
            <consortium name="RefSeq"/>
        </authorList>
    </citation>
    <scope>IDENTIFICATION</scope>
    <source>
        <strain evidence="5">CBS 781.70</strain>
    </source>
</reference>
<dbReference type="AlphaFoldDB" id="A0A6G1FRB4"/>
<evidence type="ECO:0000313" key="3">
    <source>
        <dbReference type="EMBL" id="KAF1808229.1"/>
    </source>
</evidence>
<feature type="transmembrane region" description="Helical" evidence="1">
    <location>
        <begin position="51"/>
        <end position="77"/>
    </location>
</feature>
<reference evidence="3 5" key="1">
    <citation type="submission" date="2020-01" db="EMBL/GenBank/DDBJ databases">
        <authorList>
            <consortium name="DOE Joint Genome Institute"/>
            <person name="Haridas S."/>
            <person name="Albert R."/>
            <person name="Binder M."/>
            <person name="Bloem J."/>
            <person name="Labutti K."/>
            <person name="Salamov A."/>
            <person name="Andreopoulos B."/>
            <person name="Baker S.E."/>
            <person name="Barry K."/>
            <person name="Bills G."/>
            <person name="Bluhm B.H."/>
            <person name="Cannon C."/>
            <person name="Castanera R."/>
            <person name="Culley D.E."/>
            <person name="Daum C."/>
            <person name="Ezra D."/>
            <person name="Gonzalez J.B."/>
            <person name="Henrissat B."/>
            <person name="Kuo A."/>
            <person name="Liang C."/>
            <person name="Lipzen A."/>
            <person name="Lutzoni F."/>
            <person name="Magnuson J."/>
            <person name="Mondo S."/>
            <person name="Nolan M."/>
            <person name="Ohm R."/>
            <person name="Pangilinan J."/>
            <person name="Park H.-J."/>
            <person name="Ramirez L."/>
            <person name="Alfaro M."/>
            <person name="Sun H."/>
            <person name="Tritt A."/>
            <person name="Yoshinaga Y."/>
            <person name="Zwiers L.-H."/>
            <person name="Turgeon B.G."/>
            <person name="Goodwin S.B."/>
            <person name="Spatafora J.W."/>
            <person name="Crous P.W."/>
            <person name="Grigoriev I.V."/>
        </authorList>
    </citation>
    <scope>NUCLEOTIDE SEQUENCE</scope>
    <source>
        <strain evidence="3 5">CBS 781.70</strain>
    </source>
</reference>
<dbReference type="GeneID" id="54415102"/>
<feature type="chain" id="PRO_5044631528" evidence="2">
    <location>
        <begin position="21"/>
        <end position="143"/>
    </location>
</feature>
<evidence type="ECO:0000256" key="1">
    <source>
        <dbReference type="SAM" id="Phobius"/>
    </source>
</evidence>
<dbReference type="RefSeq" id="XP_033529860.1">
    <property type="nucleotide sequence ID" value="XM_033674532.1"/>
</dbReference>
<protein>
    <submittedName>
        <fullName evidence="3 5">Uncharacterized protein</fullName>
    </submittedName>
</protein>
<reference evidence="5" key="2">
    <citation type="submission" date="2020-04" db="EMBL/GenBank/DDBJ databases">
        <authorList>
            <consortium name="NCBI Genome Project"/>
        </authorList>
    </citation>
    <scope>NUCLEOTIDE SEQUENCE</scope>
    <source>
        <strain evidence="5">CBS 781.70</strain>
    </source>
</reference>
<dbReference type="EMBL" id="ML975187">
    <property type="protein sequence ID" value="KAF1808229.1"/>
    <property type="molecule type" value="Genomic_DNA"/>
</dbReference>
<keyword evidence="1" id="KW-0472">Membrane</keyword>
<proteinExistence type="predicted"/>
<keyword evidence="1" id="KW-1133">Transmembrane helix</keyword>
<dbReference type="Proteomes" id="UP000504638">
    <property type="component" value="Unplaced"/>
</dbReference>
<organism evidence="3">
    <name type="scientific">Eremomyces bilateralis CBS 781.70</name>
    <dbReference type="NCBI Taxonomy" id="1392243"/>
    <lineage>
        <taxon>Eukaryota</taxon>
        <taxon>Fungi</taxon>
        <taxon>Dikarya</taxon>
        <taxon>Ascomycota</taxon>
        <taxon>Pezizomycotina</taxon>
        <taxon>Dothideomycetes</taxon>
        <taxon>Dothideomycetes incertae sedis</taxon>
        <taxon>Eremomycetales</taxon>
        <taxon>Eremomycetaceae</taxon>
        <taxon>Eremomyces</taxon>
    </lineage>
</organism>
<feature type="signal peptide" evidence="2">
    <location>
        <begin position="1"/>
        <end position="20"/>
    </location>
</feature>
<keyword evidence="1" id="KW-0812">Transmembrane</keyword>
<evidence type="ECO:0000313" key="5">
    <source>
        <dbReference type="RefSeq" id="XP_033529860.1"/>
    </source>
</evidence>
<evidence type="ECO:0000256" key="2">
    <source>
        <dbReference type="SAM" id="SignalP"/>
    </source>
</evidence>
<gene>
    <name evidence="3 5" type="ORF">P152DRAFT_227273</name>
</gene>
<keyword evidence="4" id="KW-1185">Reference proteome</keyword>
<accession>A0A6G1FRB4</accession>
<sequence>MMAFCFGFFCILCFTSLRSAVGEKRDDGDDAKVADEKGRDGRLYYGNISPRFLGCNCVCFSASALCYAFAMAIVFAFPLHPAAMRQKFVFPLRLFFSPSPPPVALPSSLTSTSTSTSERGKSEMFMWSMSCFSSFAQTWIRSL</sequence>
<evidence type="ECO:0000313" key="4">
    <source>
        <dbReference type="Proteomes" id="UP000504638"/>
    </source>
</evidence>
<keyword evidence="2" id="KW-0732">Signal</keyword>